<sequence>MDSKPLDDSPESAVRAIAMEGFQFPFQEPPTRNPKRSQGPMVIPTTSETSNPSPDLSAFGPIHVASLANNNSSTSSLSLSDKPAEPFSLPDFELHYNLSDCSSVKDTLERIVQELSSENYIHSWDEKLVSDSVKDTAVYAKRELIRTGISNASYMINFATVSDVYTTNGINSVRPGPQDPSRLGEHFFGSKVPKPISSPLENRNGIPRKSQGRVVYSKESITNVQRATLLVLHSFCIRLLDEDFTFIRGFIQRHLSCTANFRKPYHLQDLALSDSSHTCYKRVSLSFHLPHLLVQPFEKSDVEQRETDRELIEVFGTRHGMKPEDKDLCLYKASSSVLLTLVLPEEQESREEEMNLLSNPEALWNILVINAPWGLALGTNHESVKFMTPLCQFIRGVYSCLELNHENVARIFKELKTQLRASESEVLFDDESFSKSKLYHWMIKTCHVVSGSIDTTLKFVRRFEDESLDALKAVAHPYEASGLEFWVSKFRDQTAELDSLSSEVHGLKEQVRELRDALHGATAMIESRTALHQ</sequence>
<proteinExistence type="predicted"/>
<keyword evidence="1" id="KW-0175">Coiled coil</keyword>
<feature type="region of interest" description="Disordered" evidence="2">
    <location>
        <begin position="21"/>
        <end position="53"/>
    </location>
</feature>
<feature type="compositionally biased region" description="Polar residues" evidence="2">
    <location>
        <begin position="44"/>
        <end position="53"/>
    </location>
</feature>
<evidence type="ECO:0000313" key="3">
    <source>
        <dbReference type="EMBL" id="PMD33091.1"/>
    </source>
</evidence>
<evidence type="ECO:0000256" key="1">
    <source>
        <dbReference type="SAM" id="Coils"/>
    </source>
</evidence>
<evidence type="ECO:0000256" key="2">
    <source>
        <dbReference type="SAM" id="MobiDB-lite"/>
    </source>
</evidence>
<name>A0A2J6R3K4_HYAVF</name>
<feature type="coiled-coil region" evidence="1">
    <location>
        <begin position="490"/>
        <end position="517"/>
    </location>
</feature>
<organism evidence="3 4">
    <name type="scientific">Hyaloscypha variabilis (strain UAMH 11265 / GT02V1 / F)</name>
    <name type="common">Meliniomyces variabilis</name>
    <dbReference type="NCBI Taxonomy" id="1149755"/>
    <lineage>
        <taxon>Eukaryota</taxon>
        <taxon>Fungi</taxon>
        <taxon>Dikarya</taxon>
        <taxon>Ascomycota</taxon>
        <taxon>Pezizomycotina</taxon>
        <taxon>Leotiomycetes</taxon>
        <taxon>Helotiales</taxon>
        <taxon>Hyaloscyphaceae</taxon>
        <taxon>Hyaloscypha</taxon>
        <taxon>Hyaloscypha variabilis</taxon>
    </lineage>
</organism>
<keyword evidence="4" id="KW-1185">Reference proteome</keyword>
<protein>
    <submittedName>
        <fullName evidence="3">Uncharacterized protein</fullName>
    </submittedName>
</protein>
<dbReference type="Proteomes" id="UP000235786">
    <property type="component" value="Unassembled WGS sequence"/>
</dbReference>
<dbReference type="EMBL" id="KZ613957">
    <property type="protein sequence ID" value="PMD33091.1"/>
    <property type="molecule type" value="Genomic_DNA"/>
</dbReference>
<reference evidence="3 4" key="1">
    <citation type="submission" date="2016-04" db="EMBL/GenBank/DDBJ databases">
        <title>A degradative enzymes factory behind the ericoid mycorrhizal symbiosis.</title>
        <authorList>
            <consortium name="DOE Joint Genome Institute"/>
            <person name="Martino E."/>
            <person name="Morin E."/>
            <person name="Grelet G."/>
            <person name="Kuo A."/>
            <person name="Kohler A."/>
            <person name="Daghino S."/>
            <person name="Barry K."/>
            <person name="Choi C."/>
            <person name="Cichocki N."/>
            <person name="Clum A."/>
            <person name="Copeland A."/>
            <person name="Hainaut M."/>
            <person name="Haridas S."/>
            <person name="Labutti K."/>
            <person name="Lindquist E."/>
            <person name="Lipzen A."/>
            <person name="Khouja H.-R."/>
            <person name="Murat C."/>
            <person name="Ohm R."/>
            <person name="Olson A."/>
            <person name="Spatafora J."/>
            <person name="Veneault-Fourrey C."/>
            <person name="Henrissat B."/>
            <person name="Grigoriev I."/>
            <person name="Martin F."/>
            <person name="Perotto S."/>
        </authorList>
    </citation>
    <scope>NUCLEOTIDE SEQUENCE [LARGE SCALE GENOMIC DNA]</scope>
    <source>
        <strain evidence="3 4">F</strain>
    </source>
</reference>
<dbReference type="AlphaFoldDB" id="A0A2J6R3K4"/>
<dbReference type="OrthoDB" id="3555630at2759"/>
<evidence type="ECO:0000313" key="4">
    <source>
        <dbReference type="Proteomes" id="UP000235786"/>
    </source>
</evidence>
<gene>
    <name evidence="3" type="ORF">L207DRAFT_535783</name>
</gene>
<accession>A0A2J6R3K4</accession>
<dbReference type="STRING" id="1149755.A0A2J6R3K4"/>